<protein>
    <recommendedName>
        <fullName evidence="4">phosphoglycolate phosphatase</fullName>
        <ecNumber evidence="4">3.1.3.18</ecNumber>
    </recommendedName>
</protein>
<dbReference type="InterPro" id="IPR050155">
    <property type="entry name" value="HAD-like_hydrolase_sf"/>
</dbReference>
<reference evidence="5 6" key="1">
    <citation type="submission" date="2018-04" db="EMBL/GenBank/DDBJ databases">
        <title>Pedobacter chongqingensis sp. nov., isolated from a rottenly hemp rope.</title>
        <authorList>
            <person name="Cai Y."/>
        </authorList>
    </citation>
    <scope>NUCLEOTIDE SEQUENCE [LARGE SCALE GENOMIC DNA]</scope>
    <source>
        <strain evidence="5 6">FJ4-8</strain>
    </source>
</reference>
<dbReference type="Pfam" id="PF13419">
    <property type="entry name" value="HAD_2"/>
    <property type="match status" value="1"/>
</dbReference>
<comment type="similarity">
    <text evidence="3">Belongs to the HAD-like hydrolase superfamily. CbbY/CbbZ/Gph/YieH family.</text>
</comment>
<dbReference type="InterPro" id="IPR041492">
    <property type="entry name" value="HAD_2"/>
</dbReference>
<dbReference type="PANTHER" id="PTHR43434:SF1">
    <property type="entry name" value="PHOSPHOGLYCOLATE PHOSPHATASE"/>
    <property type="match status" value="1"/>
</dbReference>
<proteinExistence type="inferred from homology"/>
<evidence type="ECO:0000256" key="4">
    <source>
        <dbReference type="ARBA" id="ARBA00013078"/>
    </source>
</evidence>
<keyword evidence="6" id="KW-1185">Reference proteome</keyword>
<sequence>MDKNLKEAFDGLIFDLDGTLWDSTVSVAKAWQAAKEEVGYVKTDVTPEMVAGIAGMTYDAIYDTLFPDLDSAKRKEFQALCAKKELEVLEEDGGILYPGLEETLRYLSSRYRLFVVSNCQSGYIEIFLTYSKLAHYFSGHACYGTKNQPKAENIKEVVAQYNLQSPVYIGDTMGDYESSKKAGVPFIFASYGFGDVKEGQIATIAQFTDLKELL</sequence>
<dbReference type="NCBIfam" id="TIGR01549">
    <property type="entry name" value="HAD-SF-IA-v1"/>
    <property type="match status" value="1"/>
</dbReference>
<gene>
    <name evidence="5" type="ORF">DDR33_21320</name>
</gene>
<evidence type="ECO:0000313" key="6">
    <source>
        <dbReference type="Proteomes" id="UP000245647"/>
    </source>
</evidence>
<evidence type="ECO:0000256" key="2">
    <source>
        <dbReference type="ARBA" id="ARBA00004818"/>
    </source>
</evidence>
<dbReference type="EC" id="3.1.3.18" evidence="4"/>
<dbReference type="EMBL" id="QEAS01000022">
    <property type="protein sequence ID" value="PWG78621.1"/>
    <property type="molecule type" value="Genomic_DNA"/>
</dbReference>
<dbReference type="OrthoDB" id="9792518at2"/>
<organism evidence="5 6">
    <name type="scientific">Pararcticibacter amylolyticus</name>
    <dbReference type="NCBI Taxonomy" id="2173175"/>
    <lineage>
        <taxon>Bacteria</taxon>
        <taxon>Pseudomonadati</taxon>
        <taxon>Bacteroidota</taxon>
        <taxon>Sphingobacteriia</taxon>
        <taxon>Sphingobacteriales</taxon>
        <taxon>Sphingobacteriaceae</taxon>
        <taxon>Pararcticibacter</taxon>
    </lineage>
</organism>
<dbReference type="SUPFAM" id="SSF56784">
    <property type="entry name" value="HAD-like"/>
    <property type="match status" value="1"/>
</dbReference>
<dbReference type="InterPro" id="IPR006439">
    <property type="entry name" value="HAD-SF_hydro_IA"/>
</dbReference>
<dbReference type="GO" id="GO:0008967">
    <property type="term" value="F:phosphoglycolate phosphatase activity"/>
    <property type="evidence" value="ECO:0007669"/>
    <property type="project" value="UniProtKB-EC"/>
</dbReference>
<dbReference type="PANTHER" id="PTHR43434">
    <property type="entry name" value="PHOSPHOGLYCOLATE PHOSPHATASE"/>
    <property type="match status" value="1"/>
</dbReference>
<dbReference type="RefSeq" id="WP_109417832.1">
    <property type="nucleotide sequence ID" value="NZ_QEAS01000022.1"/>
</dbReference>
<dbReference type="InterPro" id="IPR023214">
    <property type="entry name" value="HAD_sf"/>
</dbReference>
<comment type="pathway">
    <text evidence="2">Organic acid metabolism; glycolate biosynthesis; glycolate from 2-phosphoglycolate: step 1/1.</text>
</comment>
<evidence type="ECO:0000256" key="3">
    <source>
        <dbReference type="ARBA" id="ARBA00006171"/>
    </source>
</evidence>
<dbReference type="GO" id="GO:0006281">
    <property type="term" value="P:DNA repair"/>
    <property type="evidence" value="ECO:0007669"/>
    <property type="project" value="TreeGrafter"/>
</dbReference>
<dbReference type="Proteomes" id="UP000245647">
    <property type="component" value="Unassembled WGS sequence"/>
</dbReference>
<comment type="catalytic activity">
    <reaction evidence="1">
        <text>2-phosphoglycolate + H2O = glycolate + phosphate</text>
        <dbReference type="Rhea" id="RHEA:14369"/>
        <dbReference type="ChEBI" id="CHEBI:15377"/>
        <dbReference type="ChEBI" id="CHEBI:29805"/>
        <dbReference type="ChEBI" id="CHEBI:43474"/>
        <dbReference type="ChEBI" id="CHEBI:58033"/>
        <dbReference type="EC" id="3.1.3.18"/>
    </reaction>
</comment>
<keyword evidence="5" id="KW-0378">Hydrolase</keyword>
<accession>A0A2U2PB39</accession>
<dbReference type="InterPro" id="IPR023198">
    <property type="entry name" value="PGP-like_dom2"/>
</dbReference>
<dbReference type="Gene3D" id="3.40.50.1000">
    <property type="entry name" value="HAD superfamily/HAD-like"/>
    <property type="match status" value="1"/>
</dbReference>
<name>A0A2U2PB39_9SPHI</name>
<dbReference type="InterPro" id="IPR036412">
    <property type="entry name" value="HAD-like_sf"/>
</dbReference>
<evidence type="ECO:0000256" key="1">
    <source>
        <dbReference type="ARBA" id="ARBA00000830"/>
    </source>
</evidence>
<evidence type="ECO:0000313" key="5">
    <source>
        <dbReference type="EMBL" id="PWG78621.1"/>
    </source>
</evidence>
<dbReference type="AlphaFoldDB" id="A0A2U2PB39"/>
<dbReference type="Gene3D" id="1.10.150.240">
    <property type="entry name" value="Putative phosphatase, domain 2"/>
    <property type="match status" value="1"/>
</dbReference>
<comment type="caution">
    <text evidence="5">The sequence shown here is derived from an EMBL/GenBank/DDBJ whole genome shotgun (WGS) entry which is preliminary data.</text>
</comment>